<sequence length="100" mass="11640">MLSQVCGIYQYCLKSFNTYECDPMHGDYLPTNKKVNEIIETCIPENTHKAIQNVQKIQDGSDYSYSLLVNAYNYLSNYIYKHLDGSKKFVINNKNEFPLL</sequence>
<organism evidence="1 2">
    <name type="scientific">Cetraspora pellucida</name>
    <dbReference type="NCBI Taxonomy" id="1433469"/>
    <lineage>
        <taxon>Eukaryota</taxon>
        <taxon>Fungi</taxon>
        <taxon>Fungi incertae sedis</taxon>
        <taxon>Mucoromycota</taxon>
        <taxon>Glomeromycotina</taxon>
        <taxon>Glomeromycetes</taxon>
        <taxon>Diversisporales</taxon>
        <taxon>Gigasporaceae</taxon>
        <taxon>Cetraspora</taxon>
    </lineage>
</organism>
<comment type="caution">
    <text evidence="1">The sequence shown here is derived from an EMBL/GenBank/DDBJ whole genome shotgun (WGS) entry which is preliminary data.</text>
</comment>
<accession>A0A9N9CDR8</accession>
<gene>
    <name evidence="1" type="ORF">CPELLU_LOCUS6801</name>
</gene>
<name>A0A9N9CDR8_9GLOM</name>
<protein>
    <submittedName>
        <fullName evidence="1">21816_t:CDS:1</fullName>
    </submittedName>
</protein>
<evidence type="ECO:0000313" key="1">
    <source>
        <dbReference type="EMBL" id="CAG8596810.1"/>
    </source>
</evidence>
<dbReference type="EMBL" id="CAJVQA010004350">
    <property type="protein sequence ID" value="CAG8596810.1"/>
    <property type="molecule type" value="Genomic_DNA"/>
</dbReference>
<dbReference type="Proteomes" id="UP000789759">
    <property type="component" value="Unassembled WGS sequence"/>
</dbReference>
<reference evidence="1" key="1">
    <citation type="submission" date="2021-06" db="EMBL/GenBank/DDBJ databases">
        <authorList>
            <person name="Kallberg Y."/>
            <person name="Tangrot J."/>
            <person name="Rosling A."/>
        </authorList>
    </citation>
    <scope>NUCLEOTIDE SEQUENCE</scope>
    <source>
        <strain evidence="1">FL966</strain>
    </source>
</reference>
<keyword evidence="2" id="KW-1185">Reference proteome</keyword>
<dbReference type="AlphaFoldDB" id="A0A9N9CDR8"/>
<proteinExistence type="predicted"/>
<evidence type="ECO:0000313" key="2">
    <source>
        <dbReference type="Proteomes" id="UP000789759"/>
    </source>
</evidence>